<evidence type="ECO:0000313" key="5">
    <source>
        <dbReference type="Proteomes" id="UP000249203"/>
    </source>
</evidence>
<dbReference type="InterPro" id="IPR036770">
    <property type="entry name" value="Ankyrin_rpt-contain_sf"/>
</dbReference>
<sequence length="653" mass="74190">MKKTLVVGVVLVVAVAGILWGLSPDKSLKVHQPQPVQAEDHPQPSTASTSPPQRQPRNARIEIPDVLNFSSCESLTETYSDRRSRWLRERHEGWADYIDDGYSLDAVTVAIEHFLNSNFAASFRVGYLRARTEMGQELRFAQNELERQFPETKDFGLTLRVIPPSQAYKDFLSISPSEREALVTRQPPTINEVAYFTRDSELSDEDIILLLTHVEDMHTEVHYHREESLSILDHVIISGRLPVVQKLLEQGVRPSEDAYLGSSMEHALVMLDYAQAIETRGEPDCCPREADAAAIVALMQQYGSAARFTTQSSDQVEGDIPRRAYRFDADAITHLRQQYGLDLTTITVRHGPNKADAKPLIDKIAADLTQYLASNTDAQQLETQIEQCRELLRDFYQAWQPMDANHLIMPIVEQYADDIRRIEAELSAIDPGLVDHYRHHQWIRGLVRFRYPFDSEAKSALENGDPDPAIAFILALDIDAQDQVEYALHVLTWNNEYLQPLMRSGLLPSRPDYFLMDRENLLYDMGRLKQLESLGLDLRAEDSVGQTLLHIAVKNGRADLVSELVAEGFPFGGRGLNQDPLHAALNPSNRRLPIQTMEPIVRELMSFQPEVDIFHHRRLAVMQLKYPEVYQALVADFPELEVPEGTELMPVRL</sequence>
<proteinExistence type="predicted"/>
<dbReference type="SUPFAM" id="SSF48403">
    <property type="entry name" value="Ankyrin repeat"/>
    <property type="match status" value="1"/>
</dbReference>
<protein>
    <submittedName>
        <fullName evidence="3">Uncharacterized protein</fullName>
    </submittedName>
</protein>
<comment type="caution">
    <text evidence="3">The sequence shown here is derived from an EMBL/GenBank/DDBJ whole genome shotgun (WGS) entry which is preliminary data.</text>
</comment>
<evidence type="ECO:0000256" key="1">
    <source>
        <dbReference type="PROSITE-ProRule" id="PRU00023"/>
    </source>
</evidence>
<gene>
    <name evidence="3" type="ORF">B0I24_11015</name>
    <name evidence="4" type="ORF">CWE07_10960</name>
</gene>
<dbReference type="EMBL" id="PIPK01000010">
    <property type="protein sequence ID" value="RUO22773.1"/>
    <property type="molecule type" value="Genomic_DNA"/>
</dbReference>
<feature type="region of interest" description="Disordered" evidence="2">
    <location>
        <begin position="30"/>
        <end position="58"/>
    </location>
</feature>
<dbReference type="PROSITE" id="PS50088">
    <property type="entry name" value="ANK_REPEAT"/>
    <property type="match status" value="1"/>
</dbReference>
<accession>A0A327WSC6</accession>
<dbReference type="Gene3D" id="1.25.40.20">
    <property type="entry name" value="Ankyrin repeat-containing domain"/>
    <property type="match status" value="1"/>
</dbReference>
<evidence type="ECO:0000313" key="4">
    <source>
        <dbReference type="EMBL" id="RUO22773.1"/>
    </source>
</evidence>
<evidence type="ECO:0000313" key="6">
    <source>
        <dbReference type="Proteomes" id="UP000287865"/>
    </source>
</evidence>
<keyword evidence="6" id="KW-1185">Reference proteome</keyword>
<evidence type="ECO:0000256" key="2">
    <source>
        <dbReference type="SAM" id="MobiDB-lite"/>
    </source>
</evidence>
<reference evidence="3 5" key="2">
    <citation type="submission" date="2018-06" db="EMBL/GenBank/DDBJ databases">
        <title>Genomic Encyclopedia of Type Strains, Phase III (KMG-III): the genomes of soil and plant-associated and newly described type strains.</title>
        <authorList>
            <person name="Whitman W."/>
        </authorList>
    </citation>
    <scope>NUCLEOTIDE SEQUENCE [LARGE SCALE GENOMIC DNA]</scope>
    <source>
        <strain evidence="3 5">CGMCC 1.15366</strain>
    </source>
</reference>
<dbReference type="Proteomes" id="UP000287865">
    <property type="component" value="Unassembled WGS sequence"/>
</dbReference>
<organism evidence="3 5">
    <name type="scientific">Aliidiomarina maris</name>
    <dbReference type="NCBI Taxonomy" id="531312"/>
    <lineage>
        <taxon>Bacteria</taxon>
        <taxon>Pseudomonadati</taxon>
        <taxon>Pseudomonadota</taxon>
        <taxon>Gammaproteobacteria</taxon>
        <taxon>Alteromonadales</taxon>
        <taxon>Idiomarinaceae</taxon>
        <taxon>Aliidiomarina</taxon>
    </lineage>
</organism>
<name>A0A327WSC6_9GAMM</name>
<dbReference type="OrthoDB" id="6260815at2"/>
<dbReference type="RefSeq" id="WP_111569850.1">
    <property type="nucleotide sequence ID" value="NZ_PIPK01000010.1"/>
</dbReference>
<dbReference type="Proteomes" id="UP000249203">
    <property type="component" value="Unassembled WGS sequence"/>
</dbReference>
<dbReference type="InterPro" id="IPR002110">
    <property type="entry name" value="Ankyrin_rpt"/>
</dbReference>
<dbReference type="PROSITE" id="PS50297">
    <property type="entry name" value="ANK_REP_REGION"/>
    <property type="match status" value="1"/>
</dbReference>
<dbReference type="AlphaFoldDB" id="A0A327WSC6"/>
<dbReference type="Pfam" id="PF00023">
    <property type="entry name" value="Ank"/>
    <property type="match status" value="1"/>
</dbReference>
<dbReference type="EMBL" id="QLMD01000010">
    <property type="protein sequence ID" value="RAJ95333.1"/>
    <property type="molecule type" value="Genomic_DNA"/>
</dbReference>
<evidence type="ECO:0000313" key="3">
    <source>
        <dbReference type="EMBL" id="RAJ95333.1"/>
    </source>
</evidence>
<reference evidence="4 6" key="1">
    <citation type="journal article" date="2018" name="Front. Microbiol.">
        <title>Genome-Based Analysis Reveals the Taxonomy and Diversity of the Family Idiomarinaceae.</title>
        <authorList>
            <person name="Liu Y."/>
            <person name="Lai Q."/>
            <person name="Shao Z."/>
        </authorList>
    </citation>
    <scope>NUCLEOTIDE SEQUENCE [LARGE SCALE GENOMIC DNA]</scope>
    <source>
        <strain evidence="4 6">CF12-14</strain>
    </source>
</reference>
<feature type="repeat" description="ANK" evidence="1">
    <location>
        <begin position="544"/>
        <end position="568"/>
    </location>
</feature>
<keyword evidence="1" id="KW-0040">ANK repeat</keyword>
<feature type="compositionally biased region" description="Low complexity" evidence="2">
    <location>
        <begin position="43"/>
        <end position="56"/>
    </location>
</feature>